<dbReference type="PANTHER" id="PTHR22674">
    <property type="entry name" value="NTPASE, KAP FAMILY P-LOOP DOMAIN-CONTAINING 1"/>
    <property type="match status" value="1"/>
</dbReference>
<keyword evidence="3" id="KW-1185">Reference proteome</keyword>
<dbReference type="Proteomes" id="UP000193224">
    <property type="component" value="Unassembled WGS sequence"/>
</dbReference>
<proteinExistence type="predicted"/>
<feature type="domain" description="KAP NTPase" evidence="1">
    <location>
        <begin position="33"/>
        <end position="340"/>
    </location>
</feature>
<organism evidence="2 3">
    <name type="scientific">Roseovarius aestuarii</name>
    <dbReference type="NCBI Taxonomy" id="475083"/>
    <lineage>
        <taxon>Bacteria</taxon>
        <taxon>Pseudomonadati</taxon>
        <taxon>Pseudomonadota</taxon>
        <taxon>Alphaproteobacteria</taxon>
        <taxon>Rhodobacterales</taxon>
        <taxon>Roseobacteraceae</taxon>
        <taxon>Roseovarius</taxon>
    </lineage>
</organism>
<dbReference type="RefSeq" id="WP_085799761.1">
    <property type="nucleotide sequence ID" value="NZ_FWXB01000004.1"/>
</dbReference>
<evidence type="ECO:0000313" key="3">
    <source>
        <dbReference type="Proteomes" id="UP000193224"/>
    </source>
</evidence>
<accession>A0A1X7BQF2</accession>
<dbReference type="Gene3D" id="3.40.50.300">
    <property type="entry name" value="P-loop containing nucleotide triphosphate hydrolases"/>
    <property type="match status" value="1"/>
</dbReference>
<dbReference type="SUPFAM" id="SSF52540">
    <property type="entry name" value="P-loop containing nucleoside triphosphate hydrolases"/>
    <property type="match status" value="1"/>
</dbReference>
<dbReference type="EMBL" id="FWXB01000004">
    <property type="protein sequence ID" value="SMC11810.1"/>
    <property type="molecule type" value="Genomic_DNA"/>
</dbReference>
<dbReference type="InterPro" id="IPR052754">
    <property type="entry name" value="NTPase_KAP_P-loop"/>
</dbReference>
<dbReference type="PANTHER" id="PTHR22674:SF6">
    <property type="entry name" value="NTPASE KAP FAMILY P-LOOP DOMAIN-CONTAINING PROTEIN 1"/>
    <property type="match status" value="1"/>
</dbReference>
<dbReference type="OrthoDB" id="88903at2"/>
<reference evidence="2 3" key="1">
    <citation type="submission" date="2017-03" db="EMBL/GenBank/DDBJ databases">
        <authorList>
            <person name="Afonso C.L."/>
            <person name="Miller P.J."/>
            <person name="Scott M.A."/>
            <person name="Spackman E."/>
            <person name="Goraichik I."/>
            <person name="Dimitrov K.M."/>
            <person name="Suarez D.L."/>
            <person name="Swayne D.E."/>
        </authorList>
    </citation>
    <scope>NUCLEOTIDE SEQUENCE [LARGE SCALE GENOMIC DNA]</scope>
    <source>
        <strain evidence="2 3">CECT 7745</strain>
    </source>
</reference>
<name>A0A1X7BQF2_9RHOB</name>
<dbReference type="InterPro" id="IPR011646">
    <property type="entry name" value="KAP_P-loop"/>
</dbReference>
<dbReference type="Pfam" id="PF07693">
    <property type="entry name" value="KAP_NTPase"/>
    <property type="match status" value="1"/>
</dbReference>
<sequence>MRDNLQANQLERTDLDHLIDKPIDSQDADILGFRNVAKSLLEAITAQPNTTSLTLGLDGSWGSGKSSILKMLETSIEKQDNDDEIGLVVIPFSPWLVTNRTALVASFFAQLGSAIDEAEHRIPKDWGIFKKRAAKSLRKARRKLNRFSSLISIASSVTASFDPTMISTVAAGSSKAAEKITRESEKNQKTLEAIKDELTASLLQIAKADPSFRIIVLVDDLDRLDPDDALEVLRLVKAVGDFPATTYLLAYDRGAIAHAIEHSAKVENGDLYLEKIIQFSFKVPPLEPFQLRNWLRSELDELFPNCIDPNTTHASSVLDHWSGRLLHTPRDVKRLLFSLRAIWPNIKGKADLLDLVWLQLLAQKASENDKDLYSWVVRYLQAIEAIAIGGSITGEKQDREQLEVILTNLGWKKYVHGENGNSMDFHHLDELLIGVTSSFLGANEDDWTHKLDDASLQRFRDGKRLSSPWHWRLYFAFDEPSHAVTDDEWNALVDASKESVEKLAAAISMVLDFRGGQRRDAADQIISRATHAATKSNLEHPNRWLVAITKQAASLEGHSKMDRFFGLTNIFEMQYKLFARTIMNQLQNGVRSDTIKEIFEQKSNICPASILLRDQFHLSKKDEHEKQEKYFLTDKELEEVSQKQLNIYDKLDPSSFRELWSPYDVLYAWRDVSGSNTGPKKLLDKAFSDEEGLVSTLEILKYVSSSSQNGIPRVPEGFLKNFVDTEFLKKKLDSYAGGTGALADRAADLSKLWWPEEK</sequence>
<dbReference type="InterPro" id="IPR027417">
    <property type="entry name" value="P-loop_NTPase"/>
</dbReference>
<evidence type="ECO:0000259" key="1">
    <source>
        <dbReference type="Pfam" id="PF07693"/>
    </source>
</evidence>
<dbReference type="AlphaFoldDB" id="A0A1X7BQF2"/>
<protein>
    <submittedName>
        <fullName evidence="2">KAP family P-loop domain protein</fullName>
    </submittedName>
</protein>
<gene>
    <name evidence="2" type="ORF">ROA7745_01629</name>
</gene>
<evidence type="ECO:0000313" key="2">
    <source>
        <dbReference type="EMBL" id="SMC11810.1"/>
    </source>
</evidence>